<feature type="transmembrane region" description="Helical" evidence="1">
    <location>
        <begin position="310"/>
        <end position="331"/>
    </location>
</feature>
<evidence type="ECO:0000256" key="1">
    <source>
        <dbReference type="SAM" id="Phobius"/>
    </source>
</evidence>
<feature type="transmembrane region" description="Helical" evidence="1">
    <location>
        <begin position="127"/>
        <end position="152"/>
    </location>
</feature>
<sequence>MESRRIFIIAGKEFAETLRGRRFLMVLGIFLIIAFIGTLQGIQSYTADLDHYTQALTMGAESVSPLWQVRPTLLDVFYRMGEMVAVLGAVLGIAVGFDLISGEKEEKSLKILLSHPVYRDEVITGKALGGVAVLTLTAVTALLITLAVLLLSGHMPLPGEWGQIFLFGAFSLLYLVGCFAIALAMSTVARRSGEALMYSLVCFFFLSLVMPAAGLVVADAVVGEAPEKVPAGGDLDDWYDYQERWEAWEHRTELRAAVLSTGKLFSPEQNFHAISQAITRPQKYLIMRGQADDPWHRPDEEPDYGVVLGYLWQNVVALFLIPAIFFGFAYVRFLRIDLR</sequence>
<name>A0A8A3S9R7_9EURY</name>
<gene>
    <name evidence="2" type="ORF">RJ40_12170</name>
</gene>
<reference evidence="2" key="2">
    <citation type="submission" date="2019-02" db="EMBL/GenBank/DDBJ databases">
        <authorList>
            <person name="Chen S.-C."/>
            <person name="Chien H.-H."/>
            <person name="Lai M.-C."/>
        </authorList>
    </citation>
    <scope>NUCLEOTIDE SEQUENCE</scope>
    <source>
        <strain evidence="2">N2F9704</strain>
    </source>
</reference>
<dbReference type="Proteomes" id="UP001042704">
    <property type="component" value="Chromosome"/>
</dbReference>
<keyword evidence="1" id="KW-0812">Transmembrane</keyword>
<feature type="transmembrane region" description="Helical" evidence="1">
    <location>
        <begin position="76"/>
        <end position="100"/>
    </location>
</feature>
<evidence type="ECO:0000313" key="2">
    <source>
        <dbReference type="EMBL" id="QSZ68196.1"/>
    </source>
</evidence>
<dbReference type="RefSeq" id="WP_265581142.1">
    <property type="nucleotide sequence ID" value="NZ_CP036172.1"/>
</dbReference>
<dbReference type="AlphaFoldDB" id="A0A8A3S9R7"/>
<dbReference type="Pfam" id="PF12679">
    <property type="entry name" value="ABC2_membrane_2"/>
    <property type="match status" value="1"/>
</dbReference>
<feature type="transmembrane region" description="Helical" evidence="1">
    <location>
        <begin position="196"/>
        <end position="218"/>
    </location>
</feature>
<dbReference type="GeneID" id="76425136"/>
<keyword evidence="3" id="KW-1185">Reference proteome</keyword>
<protein>
    <submittedName>
        <fullName evidence="2">ABC transporter permease</fullName>
    </submittedName>
</protein>
<proteinExistence type="predicted"/>
<reference evidence="2" key="1">
    <citation type="journal article" date="2001" name="Int. J. Syst. Evol. Microbiol.">
        <title>Methanofollis aquaemaris sp. nov., a methanogen isolated from an aquaculture fish pond.</title>
        <authorList>
            <person name="Lai M.C."/>
            <person name="Chen S.C."/>
        </authorList>
    </citation>
    <scope>NUCLEOTIDE SEQUENCE</scope>
    <source>
        <strain evidence="2">N2F9704</strain>
    </source>
</reference>
<keyword evidence="1" id="KW-1133">Transmembrane helix</keyword>
<dbReference type="EMBL" id="CP036172">
    <property type="protein sequence ID" value="QSZ68196.1"/>
    <property type="molecule type" value="Genomic_DNA"/>
</dbReference>
<dbReference type="GO" id="GO:0005886">
    <property type="term" value="C:plasma membrane"/>
    <property type="evidence" value="ECO:0007669"/>
    <property type="project" value="UniProtKB-SubCell"/>
</dbReference>
<evidence type="ECO:0000313" key="3">
    <source>
        <dbReference type="Proteomes" id="UP001042704"/>
    </source>
</evidence>
<accession>A0A8A3S9R7</accession>
<organism evidence="2 3">
    <name type="scientific">Methanofollis aquaemaris</name>
    <dbReference type="NCBI Taxonomy" id="126734"/>
    <lineage>
        <taxon>Archaea</taxon>
        <taxon>Methanobacteriati</taxon>
        <taxon>Methanobacteriota</taxon>
        <taxon>Stenosarchaea group</taxon>
        <taxon>Methanomicrobia</taxon>
        <taxon>Methanomicrobiales</taxon>
        <taxon>Methanomicrobiaceae</taxon>
        <taxon>Methanofollis</taxon>
    </lineage>
</organism>
<dbReference type="KEGG" id="maqe:RJ40_12170"/>
<feature type="transmembrane region" description="Helical" evidence="1">
    <location>
        <begin position="164"/>
        <end position="184"/>
    </location>
</feature>
<keyword evidence="1" id="KW-0472">Membrane</keyword>
<dbReference type="GO" id="GO:0140359">
    <property type="term" value="F:ABC-type transporter activity"/>
    <property type="evidence" value="ECO:0007669"/>
    <property type="project" value="InterPro"/>
</dbReference>
<feature type="transmembrane region" description="Helical" evidence="1">
    <location>
        <begin position="21"/>
        <end position="42"/>
    </location>
</feature>
<dbReference type="PANTHER" id="PTHR43471">
    <property type="entry name" value="ABC TRANSPORTER PERMEASE"/>
    <property type="match status" value="1"/>
</dbReference>
<dbReference type="PANTHER" id="PTHR43471:SF13">
    <property type="entry name" value="ABC-2 TYPE TRANSPORT SYSTEM PERMEASE PROTEIN"/>
    <property type="match status" value="1"/>
</dbReference>